<protein>
    <submittedName>
        <fullName evidence="1">Flagellar and Swarming motility protein</fullName>
    </submittedName>
</protein>
<reference evidence="1" key="1">
    <citation type="journal article" date="2021" name="Proc. Natl. Acad. Sci. U.S.A.">
        <title>A Catalog of Tens of Thousands of Viruses from Human Metagenomes Reveals Hidden Associations with Chronic Diseases.</title>
        <authorList>
            <person name="Tisza M.J."/>
            <person name="Buck C.B."/>
        </authorList>
    </citation>
    <scope>NUCLEOTIDE SEQUENCE</scope>
    <source>
        <strain evidence="1">Ctu8P6</strain>
    </source>
</reference>
<evidence type="ECO:0000313" key="1">
    <source>
        <dbReference type="EMBL" id="DAE25871.1"/>
    </source>
</evidence>
<dbReference type="EMBL" id="BK015803">
    <property type="protein sequence ID" value="DAE25871.1"/>
    <property type="molecule type" value="Genomic_DNA"/>
</dbReference>
<name>A0A8S5R311_9CAUD</name>
<keyword evidence="1" id="KW-0966">Cell projection</keyword>
<proteinExistence type="predicted"/>
<keyword evidence="1" id="KW-0969">Cilium</keyword>
<keyword evidence="1" id="KW-0282">Flagellum</keyword>
<organism evidence="1">
    <name type="scientific">Siphoviridae sp. ctu8P6</name>
    <dbReference type="NCBI Taxonomy" id="2827282"/>
    <lineage>
        <taxon>Viruses</taxon>
        <taxon>Duplodnaviria</taxon>
        <taxon>Heunggongvirae</taxon>
        <taxon>Uroviricota</taxon>
        <taxon>Caudoviricetes</taxon>
    </lineage>
</organism>
<accession>A0A8S5R311</accession>
<sequence>MLNAQEGQTYICTKSDKPWWTRGKEYKVVSTKQGLPCLVDDDGDSWELDSLEYDTCQFKLKETSSFKNYGKFRFSMDELPDEKEMNKMNELITLTRIDETKVYVNINHIAAFYHNKAWEYTIVILSDGTQLDIKDSVESIAKYF</sequence>